<accession>A0A2N7L7U0</accession>
<feature type="region of interest" description="Disordered" evidence="9">
    <location>
        <begin position="187"/>
        <end position="237"/>
    </location>
</feature>
<keyword evidence="7" id="KW-0843">Virulence</keyword>
<feature type="region of interest" description="Disordered" evidence="9">
    <location>
        <begin position="643"/>
        <end position="666"/>
    </location>
</feature>
<dbReference type="SUPFAM" id="SSF51120">
    <property type="entry name" value="beta-Roll"/>
    <property type="match status" value="4"/>
</dbReference>
<dbReference type="InterPro" id="IPR011049">
    <property type="entry name" value="Serralysin-like_metalloprot_C"/>
</dbReference>
<dbReference type="InterPro" id="IPR003995">
    <property type="entry name" value="RTX_toxin_determinant-A"/>
</dbReference>
<dbReference type="GO" id="GO:0090729">
    <property type="term" value="F:toxin activity"/>
    <property type="evidence" value="ECO:0007669"/>
    <property type="project" value="UniProtKB-KW"/>
</dbReference>
<feature type="region of interest" description="Disordered" evidence="9">
    <location>
        <begin position="1048"/>
        <end position="1078"/>
    </location>
</feature>
<keyword evidence="3" id="KW-0964">Secreted</keyword>
<dbReference type="Gene3D" id="2.130.10.10">
    <property type="entry name" value="YVTN repeat-like/Quinoprotein amine dehydrogenase"/>
    <property type="match status" value="2"/>
</dbReference>
<dbReference type="Pfam" id="PF10282">
    <property type="entry name" value="Lactonase"/>
    <property type="match status" value="1"/>
</dbReference>
<keyword evidence="4" id="KW-0800">Toxin</keyword>
<evidence type="ECO:0000256" key="9">
    <source>
        <dbReference type="SAM" id="MobiDB-lite"/>
    </source>
</evidence>
<evidence type="ECO:0000256" key="5">
    <source>
        <dbReference type="ARBA" id="ARBA00022737"/>
    </source>
</evidence>
<comment type="subcellular location">
    <subcellularLocation>
        <location evidence="1">Membrane</location>
    </subcellularLocation>
    <subcellularLocation>
        <location evidence="2">Secreted</location>
    </subcellularLocation>
</comment>
<dbReference type="GO" id="GO:0016020">
    <property type="term" value="C:membrane"/>
    <property type="evidence" value="ECO:0007669"/>
    <property type="project" value="UniProtKB-SubCell"/>
</dbReference>
<comment type="caution">
    <text evidence="10">The sequence shown here is derived from an EMBL/GenBank/DDBJ whole genome shotgun (WGS) entry which is preliminary data.</text>
</comment>
<dbReference type="Proteomes" id="UP000235387">
    <property type="component" value="Unassembled WGS sequence"/>
</dbReference>
<organism evidence="10 11">
    <name type="scientific">Enterovibrio norvegicus</name>
    <dbReference type="NCBI Taxonomy" id="188144"/>
    <lineage>
        <taxon>Bacteria</taxon>
        <taxon>Pseudomonadati</taxon>
        <taxon>Pseudomonadota</taxon>
        <taxon>Gammaproteobacteria</taxon>
        <taxon>Vibrionales</taxon>
        <taxon>Vibrionaceae</taxon>
        <taxon>Enterovibrio</taxon>
    </lineage>
</organism>
<reference evidence="11" key="1">
    <citation type="submission" date="2016-07" db="EMBL/GenBank/DDBJ databases">
        <title>Nontailed viruses are major unrecognized killers of bacteria in the ocean.</title>
        <authorList>
            <person name="Kauffman K."/>
            <person name="Hussain F."/>
            <person name="Yang J."/>
            <person name="Arevalo P."/>
            <person name="Brown J."/>
            <person name="Cutler M."/>
            <person name="Kelly L."/>
            <person name="Polz M.F."/>
        </authorList>
    </citation>
    <scope>NUCLEOTIDE SEQUENCE [LARGE SCALE GENOMIC DNA]</scope>
    <source>
        <strain evidence="11">10N.261.45.A10</strain>
    </source>
</reference>
<evidence type="ECO:0000256" key="2">
    <source>
        <dbReference type="ARBA" id="ARBA00004613"/>
    </source>
</evidence>
<gene>
    <name evidence="10" type="ORF">BCT23_20540</name>
</gene>
<dbReference type="EMBL" id="MDAL01000034">
    <property type="protein sequence ID" value="PMN90196.1"/>
    <property type="molecule type" value="Genomic_DNA"/>
</dbReference>
<dbReference type="AlphaFoldDB" id="A0A2N7L7U0"/>
<dbReference type="GO" id="GO:0005509">
    <property type="term" value="F:calcium ion binding"/>
    <property type="evidence" value="ECO:0007669"/>
    <property type="project" value="InterPro"/>
</dbReference>
<evidence type="ECO:0000256" key="4">
    <source>
        <dbReference type="ARBA" id="ARBA00022656"/>
    </source>
</evidence>
<dbReference type="InterPro" id="IPR050557">
    <property type="entry name" value="RTX_toxin/Mannuronan_C5-epim"/>
</dbReference>
<keyword evidence="8" id="KW-0472">Membrane</keyword>
<proteinExistence type="predicted"/>
<evidence type="ECO:0000256" key="7">
    <source>
        <dbReference type="ARBA" id="ARBA00023026"/>
    </source>
</evidence>
<evidence type="ECO:0000256" key="8">
    <source>
        <dbReference type="ARBA" id="ARBA00023136"/>
    </source>
</evidence>
<dbReference type="PROSITE" id="PS00330">
    <property type="entry name" value="HEMOLYSIN_CALCIUM"/>
    <property type="match status" value="8"/>
</dbReference>
<feature type="compositionally biased region" description="Basic and acidic residues" evidence="9">
    <location>
        <begin position="648"/>
        <end position="661"/>
    </location>
</feature>
<dbReference type="Gene3D" id="2.150.10.10">
    <property type="entry name" value="Serralysin-like metalloprotease, C-terminal"/>
    <property type="match status" value="4"/>
</dbReference>
<dbReference type="InterPro" id="IPR018511">
    <property type="entry name" value="Hemolysin-typ_Ca-bd_CS"/>
</dbReference>
<dbReference type="PRINTS" id="PR00313">
    <property type="entry name" value="CABNDNGRPT"/>
</dbReference>
<keyword evidence="5" id="KW-0677">Repeat</keyword>
<keyword evidence="6" id="KW-0106">Calcium</keyword>
<dbReference type="Pfam" id="PF00353">
    <property type="entry name" value="HemolysinCabind"/>
    <property type="match status" value="8"/>
</dbReference>
<dbReference type="PANTHER" id="PTHR38340">
    <property type="entry name" value="S-LAYER PROTEIN"/>
    <property type="match status" value="1"/>
</dbReference>
<dbReference type="PRINTS" id="PR01488">
    <property type="entry name" value="RTXTOXINA"/>
</dbReference>
<evidence type="ECO:0000313" key="11">
    <source>
        <dbReference type="Proteomes" id="UP000235387"/>
    </source>
</evidence>
<dbReference type="GO" id="GO:0005576">
    <property type="term" value="C:extracellular region"/>
    <property type="evidence" value="ECO:0007669"/>
    <property type="project" value="UniProtKB-SubCell"/>
</dbReference>
<evidence type="ECO:0000256" key="6">
    <source>
        <dbReference type="ARBA" id="ARBA00022837"/>
    </source>
</evidence>
<name>A0A2N7L7U0_9GAMM</name>
<dbReference type="InterPro" id="IPR001343">
    <property type="entry name" value="Hemolysn_Ca-bd"/>
</dbReference>
<dbReference type="RefSeq" id="WP_102391477.1">
    <property type="nucleotide sequence ID" value="NZ_MDAL01000034.1"/>
</dbReference>
<dbReference type="InterPro" id="IPR019405">
    <property type="entry name" value="Lactonase_7-beta_prop"/>
</dbReference>
<evidence type="ECO:0000313" key="10">
    <source>
        <dbReference type="EMBL" id="PMN90196.1"/>
    </source>
</evidence>
<dbReference type="InterPro" id="IPR015943">
    <property type="entry name" value="WD40/YVTN_repeat-like_dom_sf"/>
</dbReference>
<sequence length="1180" mass="121704">MSNIINGTNGDDRLRGTTGVDTIYGHDGNDYIQGDGDTDFIYGGDGDDTVIGGDGTDEVHGDAGNDWVRGGFDNDNLFGDDGDDLVEGGLGDDTISGGSGADRLFGNEGSDTLYGGTGDDKIRAGDDSDVANGGEGNDVIFGDDGDDTVNGDQGNDVLWGGDGADTMRGGDDNDSLWGQEGNDFLYGDKGDDTLRGGNGNDQLDGGYDNDTLFGGSGNDRLIGDDGTDPNTGSDTLGENGVVRIEAAGPATDGEANSAWNTTTITIDGVPYVVSTSFGYSGTTIISRVETDGSLTETDRISYNNSTGVVTSTSGGDITSQVTDAGLSVGALGNGLTQSNMSVVDGQATLFLTSQNSGSITTWHISEDGQLSLDGGLSHFGGSQTWLRGGIVRENVNFEADDGTEYIYATRSQNDRIDILTYDPATGKIAETGTSVAAGDWVSGIDIITTNSGTYLASSANDSVNMYAVNSATGNLTLLDTESVKAGGGNSVNFYQTADGTTYAISSSSGSDQASVFEVGANGSLTLTDTVDGGGAYMSSAGYVEGEPVFVMPNATEGVDLYTIAEDGTLVLRTTITDMENDQTPPVIVQTENGKYFLVDGDGNASTVELATGFVHGNAFNDKLFGEEGDDYLDGGTGDDLLKGGADNDELHGGDGNDHLVGDDGTSSTISIGASNNTVTNEANSSWNTTTVDIDGVPYVISTSFGYSGTTIISRVENDGTLTETDRISYNNSTGTVTSTSGGDITAQFASAGLSVGSMGNGLTQSNVSNIDGQETLFVTSQNSGSITTWHISENGELSLDGGLSYFGGSQTGLRGGIVRENVTYEANDGTEYIYATRAQNDRIDILTYDPETGKIAETGTSIEAGDVVSGIDIITTESGTFVVSSGNDSVNTYAVSSATGNLTLVDSQSVKAGGGNSANFYEKADGTTYVITSSNGSDQASLFELGSNGVMTLTDTVDGAGAYMSSAGYVDGEPVFVMPNALAGVDLYTIGEDGTFVFQLNVTGIQNDQTPPVIVQTEDGSYFLVDADGATASVELFFNYDTDSLEGATNNDTLYGEDGDDLLEGNQGDDMLDGGEGNDTLLGGNGNDFLTGGAGNDTLAGGKNDDTFYFDSESGNDIITDFNSRQDNIEIDSSLANDYALLSFTQSGADTVISVNDGAATITLENVSADTLNEDLFDFT</sequence>
<evidence type="ECO:0000256" key="3">
    <source>
        <dbReference type="ARBA" id="ARBA00022525"/>
    </source>
</evidence>
<dbReference type="PANTHER" id="PTHR38340:SF1">
    <property type="entry name" value="S-LAYER PROTEIN"/>
    <property type="match status" value="1"/>
</dbReference>
<dbReference type="SUPFAM" id="SSF69304">
    <property type="entry name" value="Tricorn protease N-terminal domain"/>
    <property type="match status" value="1"/>
</dbReference>
<evidence type="ECO:0000256" key="1">
    <source>
        <dbReference type="ARBA" id="ARBA00004370"/>
    </source>
</evidence>
<protein>
    <submittedName>
        <fullName evidence="10">Alkaline phosphatase</fullName>
    </submittedName>
</protein>